<evidence type="ECO:0000313" key="3">
    <source>
        <dbReference type="Proteomes" id="UP000248544"/>
    </source>
</evidence>
<dbReference type="Pfam" id="PF20128">
    <property type="entry name" value="DUF6518"/>
    <property type="match status" value="1"/>
</dbReference>
<dbReference type="EMBL" id="POUA01000033">
    <property type="protein sequence ID" value="PZG52798.1"/>
    <property type="molecule type" value="Genomic_DNA"/>
</dbReference>
<protein>
    <submittedName>
        <fullName evidence="2">Uncharacterized protein</fullName>
    </submittedName>
</protein>
<feature type="transmembrane region" description="Helical" evidence="1">
    <location>
        <begin position="189"/>
        <end position="207"/>
    </location>
</feature>
<sequence length="222" mass="23343">MTNSQEYGRPGPLQSVWILLGALALGAAFGAATSIANGISYSLHDFESRDYSMTGWSGPEIVSLMFDSGWAWAGVAVAAGWLLTRRSGLGRTAEAVHAAIAGVLTLVAATAAYGLADAVRNGDFHRWYEFGGSYWFVLGVLLGPVLGLAGTFIRRPGVAGLLARLIVPVGAAVQMAVLPPGRNDVVRGIGQAVVWTLAALAIGFIVVRFGRTERRRRAATTS</sequence>
<accession>A0A2W2HSG0</accession>
<keyword evidence="3" id="KW-1185">Reference proteome</keyword>
<keyword evidence="1" id="KW-0472">Membrane</keyword>
<dbReference type="InterPro" id="IPR045393">
    <property type="entry name" value="DUF6518"/>
</dbReference>
<reference evidence="2 3" key="1">
    <citation type="submission" date="2018-01" db="EMBL/GenBank/DDBJ databases">
        <title>Draft genome sequence of Sphaerisporangium sp. 7K107.</title>
        <authorList>
            <person name="Sahin N."/>
            <person name="Saygin H."/>
            <person name="Ay H."/>
        </authorList>
    </citation>
    <scope>NUCLEOTIDE SEQUENCE [LARGE SCALE GENOMIC DNA]</scope>
    <source>
        <strain evidence="2 3">7K107</strain>
    </source>
</reference>
<evidence type="ECO:0000313" key="2">
    <source>
        <dbReference type="EMBL" id="PZG52798.1"/>
    </source>
</evidence>
<name>A0A2W2HSG0_9ACTN</name>
<feature type="transmembrane region" description="Helical" evidence="1">
    <location>
        <begin position="158"/>
        <end position="177"/>
    </location>
</feature>
<feature type="transmembrane region" description="Helical" evidence="1">
    <location>
        <begin position="16"/>
        <end position="41"/>
    </location>
</feature>
<comment type="caution">
    <text evidence="2">The sequence shown here is derived from an EMBL/GenBank/DDBJ whole genome shotgun (WGS) entry which is preliminary data.</text>
</comment>
<feature type="transmembrane region" description="Helical" evidence="1">
    <location>
        <begin position="61"/>
        <end position="83"/>
    </location>
</feature>
<feature type="transmembrane region" description="Helical" evidence="1">
    <location>
        <begin position="95"/>
        <end position="114"/>
    </location>
</feature>
<keyword evidence="1" id="KW-1133">Transmembrane helix</keyword>
<gene>
    <name evidence="2" type="ORF">C1I98_06870</name>
</gene>
<evidence type="ECO:0000256" key="1">
    <source>
        <dbReference type="SAM" id="Phobius"/>
    </source>
</evidence>
<proteinExistence type="predicted"/>
<dbReference type="Proteomes" id="UP000248544">
    <property type="component" value="Unassembled WGS sequence"/>
</dbReference>
<dbReference type="AlphaFoldDB" id="A0A2W2HSG0"/>
<dbReference type="RefSeq" id="WP_111166233.1">
    <property type="nucleotide sequence ID" value="NZ_POUA01000033.1"/>
</dbReference>
<feature type="transmembrane region" description="Helical" evidence="1">
    <location>
        <begin position="134"/>
        <end position="153"/>
    </location>
</feature>
<keyword evidence="1" id="KW-0812">Transmembrane</keyword>
<organism evidence="2 3">
    <name type="scientific">Spongiactinospora gelatinilytica</name>
    <dbReference type="NCBI Taxonomy" id="2666298"/>
    <lineage>
        <taxon>Bacteria</taxon>
        <taxon>Bacillati</taxon>
        <taxon>Actinomycetota</taxon>
        <taxon>Actinomycetes</taxon>
        <taxon>Streptosporangiales</taxon>
        <taxon>Streptosporangiaceae</taxon>
        <taxon>Spongiactinospora</taxon>
    </lineage>
</organism>